<accession>A0ACC1L928</accession>
<organism evidence="1 2">
    <name type="scientific">Coemansia helicoidea</name>
    <dbReference type="NCBI Taxonomy" id="1286919"/>
    <lineage>
        <taxon>Eukaryota</taxon>
        <taxon>Fungi</taxon>
        <taxon>Fungi incertae sedis</taxon>
        <taxon>Zoopagomycota</taxon>
        <taxon>Kickxellomycotina</taxon>
        <taxon>Kickxellomycetes</taxon>
        <taxon>Kickxellales</taxon>
        <taxon>Kickxellaceae</taxon>
        <taxon>Coemansia</taxon>
    </lineage>
</organism>
<feature type="non-terminal residue" evidence="1">
    <location>
        <position position="1"/>
    </location>
</feature>
<keyword evidence="2" id="KW-1185">Reference proteome</keyword>
<protein>
    <submittedName>
        <fullName evidence="1">Uncharacterized protein</fullName>
    </submittedName>
</protein>
<gene>
    <name evidence="1" type="ORF">H4R21_001952</name>
</gene>
<evidence type="ECO:0000313" key="2">
    <source>
        <dbReference type="Proteomes" id="UP001140087"/>
    </source>
</evidence>
<name>A0ACC1L928_9FUNG</name>
<sequence length="908" mass="95576">SQQSLLTQIGYRGTATPAAEAGPTGDDGAQARAPEAAAAAYDRHLLAPADRLESYAGEITRIVDPVLGIYVIDDAHLLILTRWPSLSPLFLAAAVVQRTTGLVQMIEALEAFWQLFAKFSAAPRPAILEDWLSPIGAAVRPIVHMALVLAGCRPDALFATPSRDDVCQQFLQHKHTCSMGRPVPGGPIRVVKLGDIIRLVHGWQKTLGDSQQQQQQPGDGVARQRSEQVRVTSISPSELGLEGVPLIGRLAVSARGCIYLQDDTGQIRACAATAAQPAFAGQGLVGHVCVWRSWRLVIEAVDVVPAVPDGGSLRKERIPLNLIYARLADPLAVLVDGSFGGSAGEDPLEERGTSCFLFVAHAQGLAMPLLDAQSSGETGTSWRAQAIAKGVGAAIAPTGLLPETLHRRSGPGSDETLLAGIGERDLQPIHIRCDFGATPVCFAPGAAYVVCVRSPARCREFSAALGAPTPAQAGVVVLDLERGDHVHPVQIATQQYEPPGLASVDAGLQDVSDEMPVVWLGNVQRLAEPPPVLSVGELADSPADAPGTERIVSVSGTILQREVVKSIVFNTASDAGRAVVGQLENRITLQDDRDGTQTVAIYVKLSSFSHPLGLVPGARVVFRDVVVSTSRSTGNRYLVGTAATSVDEAAALMPAPGPTPGLTPGPTPTPSRRPKRRRAATGEPVCVCIAELYAVPGLCGRRLEMHCYVDSVESVRLALQCTVCRQTVCSMGCSCARKQRWVVAGRGDPGGEQAGTARVDAELLCLVSDGSGIAWLTASREEDIACVLGLQPDELAGLYGEAAHAWNGRLLWRRQPRAAEGVQSSGASEIVARAAPAAAGARLAVDGAMGGATGDASCLPIRRQPLRMDGQSTVVSKRAPPTVVAARVARLATPEHCWRLLRELGSPG</sequence>
<dbReference type="Proteomes" id="UP001140087">
    <property type="component" value="Unassembled WGS sequence"/>
</dbReference>
<dbReference type="EMBL" id="JANBUN010000452">
    <property type="protein sequence ID" value="KAJ2803648.1"/>
    <property type="molecule type" value="Genomic_DNA"/>
</dbReference>
<proteinExistence type="predicted"/>
<reference evidence="1" key="1">
    <citation type="submission" date="2022-07" db="EMBL/GenBank/DDBJ databases">
        <title>Phylogenomic reconstructions and comparative analyses of Kickxellomycotina fungi.</title>
        <authorList>
            <person name="Reynolds N.K."/>
            <person name="Stajich J.E."/>
            <person name="Barry K."/>
            <person name="Grigoriev I.V."/>
            <person name="Crous P."/>
            <person name="Smith M.E."/>
        </authorList>
    </citation>
    <scope>NUCLEOTIDE SEQUENCE</scope>
    <source>
        <strain evidence="1">BCRC 34780</strain>
    </source>
</reference>
<comment type="caution">
    <text evidence="1">The sequence shown here is derived from an EMBL/GenBank/DDBJ whole genome shotgun (WGS) entry which is preliminary data.</text>
</comment>
<evidence type="ECO:0000313" key="1">
    <source>
        <dbReference type="EMBL" id="KAJ2803648.1"/>
    </source>
</evidence>